<protein>
    <submittedName>
        <fullName evidence="6">Redoxin family protein</fullName>
    </submittedName>
</protein>
<dbReference type="AlphaFoldDB" id="A0A844TSS0"/>
<dbReference type="GO" id="GO:0017004">
    <property type="term" value="P:cytochrome complex assembly"/>
    <property type="evidence" value="ECO:0007669"/>
    <property type="project" value="UniProtKB-KW"/>
</dbReference>
<name>A0A844TSS0_9BRAD</name>
<organism evidence="6 7">
    <name type="scientific">Bradyrhizobium cajani</name>
    <dbReference type="NCBI Taxonomy" id="1928661"/>
    <lineage>
        <taxon>Bacteria</taxon>
        <taxon>Pseudomonadati</taxon>
        <taxon>Pseudomonadota</taxon>
        <taxon>Alphaproteobacteria</taxon>
        <taxon>Hyphomicrobiales</taxon>
        <taxon>Nitrobacteraceae</taxon>
        <taxon>Bradyrhizobium</taxon>
    </lineage>
</organism>
<dbReference type="InterPro" id="IPR017937">
    <property type="entry name" value="Thioredoxin_CS"/>
</dbReference>
<dbReference type="RefSeq" id="WP_157335384.1">
    <property type="nucleotide sequence ID" value="NZ_JANADL010000013.1"/>
</dbReference>
<proteinExistence type="predicted"/>
<dbReference type="PROSITE" id="PS51352">
    <property type="entry name" value="THIOREDOXIN_2"/>
    <property type="match status" value="1"/>
</dbReference>
<dbReference type="Pfam" id="PF00578">
    <property type="entry name" value="AhpC-TSA"/>
    <property type="match status" value="1"/>
</dbReference>
<keyword evidence="4" id="KW-0676">Redox-active center</keyword>
<keyword evidence="3" id="KW-1015">Disulfide bond</keyword>
<dbReference type="Gene3D" id="3.40.30.10">
    <property type="entry name" value="Glutaredoxin"/>
    <property type="match status" value="1"/>
</dbReference>
<dbReference type="PANTHER" id="PTHR42852">
    <property type="entry name" value="THIOL:DISULFIDE INTERCHANGE PROTEIN DSBE"/>
    <property type="match status" value="1"/>
</dbReference>
<dbReference type="GO" id="GO:0015036">
    <property type="term" value="F:disulfide oxidoreductase activity"/>
    <property type="evidence" value="ECO:0007669"/>
    <property type="project" value="UniProtKB-ARBA"/>
</dbReference>
<dbReference type="InterPro" id="IPR000866">
    <property type="entry name" value="AhpC/TSA"/>
</dbReference>
<dbReference type="CDD" id="cd02966">
    <property type="entry name" value="TlpA_like_family"/>
    <property type="match status" value="1"/>
</dbReference>
<evidence type="ECO:0000313" key="6">
    <source>
        <dbReference type="EMBL" id="MVT77650.1"/>
    </source>
</evidence>
<dbReference type="EMBL" id="WQNE01000037">
    <property type="protein sequence ID" value="MVT77650.1"/>
    <property type="molecule type" value="Genomic_DNA"/>
</dbReference>
<dbReference type="InterPro" id="IPR036249">
    <property type="entry name" value="Thioredoxin-like_sf"/>
</dbReference>
<keyword evidence="2" id="KW-0201">Cytochrome c-type biogenesis</keyword>
<sequence length="201" mass="21891">MHDEVRKRVPALSRRSILMAAPALLAFPRAGRAQDDAPSWPPVFEAGRSQFTVVRPRAAMPPLRLQDIGGSDVVVTAKAGRITLVNFWATWCAACRLDLPMLARLAGSRPERLDIVAICTDTRDLRRIRNFLGGLAVKNLACYVDAHGAAAEASSVMFTLVGMPITYLVGTSSRVEGYITGAPDWLSPAGARLLQFYREQA</sequence>
<comment type="subcellular location">
    <subcellularLocation>
        <location evidence="1">Cell envelope</location>
    </subcellularLocation>
</comment>
<evidence type="ECO:0000256" key="3">
    <source>
        <dbReference type="ARBA" id="ARBA00023157"/>
    </source>
</evidence>
<dbReference type="GO" id="GO:0016209">
    <property type="term" value="F:antioxidant activity"/>
    <property type="evidence" value="ECO:0007669"/>
    <property type="project" value="InterPro"/>
</dbReference>
<feature type="domain" description="Thioredoxin" evidence="5">
    <location>
        <begin position="54"/>
        <end position="201"/>
    </location>
</feature>
<dbReference type="Proteomes" id="UP000449969">
    <property type="component" value="Unassembled WGS sequence"/>
</dbReference>
<accession>A0A844TSS0</accession>
<evidence type="ECO:0000259" key="5">
    <source>
        <dbReference type="PROSITE" id="PS51352"/>
    </source>
</evidence>
<keyword evidence="7" id="KW-1185">Reference proteome</keyword>
<evidence type="ECO:0000256" key="2">
    <source>
        <dbReference type="ARBA" id="ARBA00022748"/>
    </source>
</evidence>
<dbReference type="InterPro" id="IPR013766">
    <property type="entry name" value="Thioredoxin_domain"/>
</dbReference>
<dbReference type="PANTHER" id="PTHR42852:SF6">
    <property type="entry name" value="THIOL:DISULFIDE INTERCHANGE PROTEIN DSBE"/>
    <property type="match status" value="1"/>
</dbReference>
<comment type="caution">
    <text evidence="6">The sequence shown here is derived from an EMBL/GenBank/DDBJ whole genome shotgun (WGS) entry which is preliminary data.</text>
</comment>
<evidence type="ECO:0000313" key="7">
    <source>
        <dbReference type="Proteomes" id="UP000449969"/>
    </source>
</evidence>
<evidence type="ECO:0000256" key="4">
    <source>
        <dbReference type="ARBA" id="ARBA00023284"/>
    </source>
</evidence>
<dbReference type="GO" id="GO:0030313">
    <property type="term" value="C:cell envelope"/>
    <property type="evidence" value="ECO:0007669"/>
    <property type="project" value="UniProtKB-SubCell"/>
</dbReference>
<dbReference type="InterPro" id="IPR050553">
    <property type="entry name" value="Thioredoxin_ResA/DsbE_sf"/>
</dbReference>
<reference evidence="6 7" key="1">
    <citation type="submission" date="2019-12" db="EMBL/GenBank/DDBJ databases">
        <title>Draft genome sequences Bradyrhizobium cajani AMBPC1010, Bradyrhizobium pachyrhizi AMBPC1040 and Bradyrhizobium yuanmingense ALSPC3051, three plant growth promoting strains isolated from nodules of Cajanus cajan L. in Dominican Republic.</title>
        <authorList>
            <person name="Flores-Felix J.D."/>
            <person name="Araujo J."/>
            <person name="Diaz-Alcantara C."/>
            <person name="Gonzalez-Andres F."/>
            <person name="Velazquez E."/>
        </authorList>
    </citation>
    <scope>NUCLEOTIDE SEQUENCE [LARGE SCALE GENOMIC DNA]</scope>
    <source>
        <strain evidence="6 7">1010</strain>
    </source>
</reference>
<dbReference type="SUPFAM" id="SSF52833">
    <property type="entry name" value="Thioredoxin-like"/>
    <property type="match status" value="1"/>
</dbReference>
<dbReference type="OrthoDB" id="9799347at2"/>
<dbReference type="PROSITE" id="PS00194">
    <property type="entry name" value="THIOREDOXIN_1"/>
    <property type="match status" value="1"/>
</dbReference>
<gene>
    <name evidence="6" type="ORF">GPL20_32135</name>
</gene>
<evidence type="ECO:0000256" key="1">
    <source>
        <dbReference type="ARBA" id="ARBA00004196"/>
    </source>
</evidence>